<reference evidence="3" key="1">
    <citation type="submission" date="2025-08" db="UniProtKB">
        <authorList>
            <consortium name="RefSeq"/>
        </authorList>
    </citation>
    <scope>IDENTIFICATION</scope>
</reference>
<feature type="domain" description="Sorting nexin C-terminal" evidence="1">
    <location>
        <begin position="218"/>
        <end position="317"/>
    </location>
</feature>
<dbReference type="SUPFAM" id="SSF64268">
    <property type="entry name" value="PX domain"/>
    <property type="match status" value="1"/>
</dbReference>
<accession>A0ABM1AA51</accession>
<gene>
    <name evidence="3" type="primary">LOC101855678</name>
</gene>
<proteinExistence type="predicted"/>
<dbReference type="PANTHER" id="PTHR22775">
    <property type="entry name" value="SORTING NEXIN"/>
    <property type="match status" value="1"/>
</dbReference>
<keyword evidence="2" id="KW-1185">Reference proteome</keyword>
<protein>
    <submittedName>
        <fullName evidence="3">Sorting nexin-19</fullName>
    </submittedName>
</protein>
<dbReference type="Proteomes" id="UP000694888">
    <property type="component" value="Unplaced"/>
</dbReference>
<name>A0ABM1AA51_APLCA</name>
<evidence type="ECO:0000259" key="1">
    <source>
        <dbReference type="Pfam" id="PF08628"/>
    </source>
</evidence>
<dbReference type="PANTHER" id="PTHR22775:SF3">
    <property type="entry name" value="SORTING NEXIN-13"/>
    <property type="match status" value="1"/>
</dbReference>
<dbReference type="GeneID" id="101855678"/>
<dbReference type="Gene3D" id="3.30.1520.10">
    <property type="entry name" value="Phox-like domain"/>
    <property type="match status" value="1"/>
</dbReference>
<evidence type="ECO:0000313" key="3">
    <source>
        <dbReference type="RefSeq" id="XP_012943752.2"/>
    </source>
</evidence>
<dbReference type="RefSeq" id="XP_012943752.2">
    <property type="nucleotide sequence ID" value="XM_013088298.2"/>
</dbReference>
<dbReference type="Pfam" id="PF08628">
    <property type="entry name" value="Nexin_C"/>
    <property type="match status" value="1"/>
</dbReference>
<dbReference type="InterPro" id="IPR036871">
    <property type="entry name" value="PX_dom_sf"/>
</dbReference>
<dbReference type="InterPro" id="IPR013937">
    <property type="entry name" value="Sorting_nexin_C"/>
</dbReference>
<sequence length="366" mass="41893">MDKDTVENRRVFLEKYLKDLIEMEAMCNGPDLREFLAYEGNSHIAFVKKSPDISVPRFDKMFMRGVSGVVDRLKALPNIPQEVMSGLRGKETPEEKISRDQTQFDVDTIDLSIGVWEDQTSSLSCQLPVTAEQIVTDCETDEGEDRDLFHMSEVIADHKGWEQVKEVYHQEVDKVLTSLPGVSHSVDQTEQELPKDDLELSLVVLDLLVQGLQGRDLWLCKERMVQAVQAVLGKALCRYLESAILTLTSEPQLTAYLRLLRETVWPQGQLWSDSPPPRSPEEREALQQQAKRCLINFFPESVRLVIGQQEFDKLMDVFLNSLGSKQLNRHILYQILDLLVEHLFPEIADRDKLQELLLCKAKADAR</sequence>
<evidence type="ECO:0000313" key="2">
    <source>
        <dbReference type="Proteomes" id="UP000694888"/>
    </source>
</evidence>
<organism evidence="2 3">
    <name type="scientific">Aplysia californica</name>
    <name type="common">California sea hare</name>
    <dbReference type="NCBI Taxonomy" id="6500"/>
    <lineage>
        <taxon>Eukaryota</taxon>
        <taxon>Metazoa</taxon>
        <taxon>Spiralia</taxon>
        <taxon>Lophotrochozoa</taxon>
        <taxon>Mollusca</taxon>
        <taxon>Gastropoda</taxon>
        <taxon>Heterobranchia</taxon>
        <taxon>Euthyneura</taxon>
        <taxon>Tectipleura</taxon>
        <taxon>Aplysiida</taxon>
        <taxon>Aplysioidea</taxon>
        <taxon>Aplysiidae</taxon>
        <taxon>Aplysia</taxon>
    </lineage>
</organism>